<feature type="compositionally biased region" description="Low complexity" evidence="1">
    <location>
        <begin position="40"/>
        <end position="89"/>
    </location>
</feature>
<accession>A0A8H5ASJ5</accession>
<dbReference type="Proteomes" id="UP000567179">
    <property type="component" value="Unassembled WGS sequence"/>
</dbReference>
<evidence type="ECO:0000256" key="1">
    <source>
        <dbReference type="SAM" id="MobiDB-lite"/>
    </source>
</evidence>
<dbReference type="EMBL" id="JAACJJ010000058">
    <property type="protein sequence ID" value="KAF5310265.1"/>
    <property type="molecule type" value="Genomic_DNA"/>
</dbReference>
<name>A0A8H5ASJ5_9AGAR</name>
<protein>
    <submittedName>
        <fullName evidence="2">Uncharacterized protein</fullName>
    </submittedName>
</protein>
<organism evidence="2 3">
    <name type="scientific">Psilocybe cf. subviscida</name>
    <dbReference type="NCBI Taxonomy" id="2480587"/>
    <lineage>
        <taxon>Eukaryota</taxon>
        <taxon>Fungi</taxon>
        <taxon>Dikarya</taxon>
        <taxon>Basidiomycota</taxon>
        <taxon>Agaricomycotina</taxon>
        <taxon>Agaricomycetes</taxon>
        <taxon>Agaricomycetidae</taxon>
        <taxon>Agaricales</taxon>
        <taxon>Agaricineae</taxon>
        <taxon>Strophariaceae</taxon>
        <taxon>Psilocybe</taxon>
    </lineage>
</organism>
<keyword evidence="3" id="KW-1185">Reference proteome</keyword>
<feature type="region of interest" description="Disordered" evidence="1">
    <location>
        <begin position="226"/>
        <end position="295"/>
    </location>
</feature>
<feature type="compositionally biased region" description="Basic residues" evidence="1">
    <location>
        <begin position="1"/>
        <end position="10"/>
    </location>
</feature>
<dbReference type="AlphaFoldDB" id="A0A8H5ASJ5"/>
<feature type="compositionally biased region" description="Polar residues" evidence="1">
    <location>
        <begin position="30"/>
        <end position="39"/>
    </location>
</feature>
<comment type="caution">
    <text evidence="2">The sequence shown here is derived from an EMBL/GenBank/DDBJ whole genome shotgun (WGS) entry which is preliminary data.</text>
</comment>
<sequence length="322" mass="34146">MPSLFSRKRHESTPAPQTAPSPPPKDLSTPARSLHSNPYSRPSQSSFNPNPNSSDSYSHSLPTARTRRTSTPAYSPSYPSSSSSSSSSPSPRPNARPPLAHRPLSTAHSSLPRRPSPLSGPPLVAPSTVTASSHSHSYLQSIAHEEGLSPLARPRAEGSRLPPAPRPQSELLLPSRSSAGASNERAPKPDTKRSISVVGDDWTRAYEAVEYDLDLDFGWLRSRENAAVEPGGDDDGYSEDSDSEALGETDVMLQVDPRTGPGDSNHSSSTGEHVSANSSTRHARTPSAGWQAWSGNHDAVDVGVGAAVSSPHAEQTYSSRAP</sequence>
<proteinExistence type="predicted"/>
<reference evidence="2 3" key="1">
    <citation type="journal article" date="2020" name="ISME J.">
        <title>Uncovering the hidden diversity of litter-decomposition mechanisms in mushroom-forming fungi.</title>
        <authorList>
            <person name="Floudas D."/>
            <person name="Bentzer J."/>
            <person name="Ahren D."/>
            <person name="Johansson T."/>
            <person name="Persson P."/>
            <person name="Tunlid A."/>
        </authorList>
    </citation>
    <scope>NUCLEOTIDE SEQUENCE [LARGE SCALE GENOMIC DNA]</scope>
    <source>
        <strain evidence="2 3">CBS 101986</strain>
    </source>
</reference>
<evidence type="ECO:0000313" key="3">
    <source>
        <dbReference type="Proteomes" id="UP000567179"/>
    </source>
</evidence>
<gene>
    <name evidence="2" type="ORF">D9619_010170</name>
</gene>
<feature type="compositionally biased region" description="Polar residues" evidence="1">
    <location>
        <begin position="127"/>
        <end position="140"/>
    </location>
</feature>
<feature type="compositionally biased region" description="Polar residues" evidence="1">
    <location>
        <begin position="262"/>
        <end position="280"/>
    </location>
</feature>
<feature type="compositionally biased region" description="Pro residues" evidence="1">
    <location>
        <begin position="114"/>
        <end position="124"/>
    </location>
</feature>
<feature type="region of interest" description="Disordered" evidence="1">
    <location>
        <begin position="1"/>
        <end position="199"/>
    </location>
</feature>
<feature type="compositionally biased region" description="Acidic residues" evidence="1">
    <location>
        <begin position="231"/>
        <end position="247"/>
    </location>
</feature>
<evidence type="ECO:0000313" key="2">
    <source>
        <dbReference type="EMBL" id="KAF5310265.1"/>
    </source>
</evidence>